<dbReference type="Proteomes" id="UP001485226">
    <property type="component" value="Unassembled WGS sequence"/>
</dbReference>
<dbReference type="Pfam" id="PF03807">
    <property type="entry name" value="F420_oxidored"/>
    <property type="match status" value="1"/>
</dbReference>
<organism evidence="2 3">
    <name type="scientific">Flavobacterium calami</name>
    <dbReference type="NCBI Taxonomy" id="3139144"/>
    <lineage>
        <taxon>Bacteria</taxon>
        <taxon>Pseudomonadati</taxon>
        <taxon>Bacteroidota</taxon>
        <taxon>Flavobacteriia</taxon>
        <taxon>Flavobacteriales</taxon>
        <taxon>Flavobacteriaceae</taxon>
        <taxon>Flavobacterium</taxon>
    </lineage>
</organism>
<evidence type="ECO:0000313" key="3">
    <source>
        <dbReference type="Proteomes" id="UP001485226"/>
    </source>
</evidence>
<comment type="caution">
    <text evidence="2">The sequence shown here is derived from an EMBL/GenBank/DDBJ whole genome shotgun (WGS) entry which is preliminary data.</text>
</comment>
<dbReference type="InterPro" id="IPR036291">
    <property type="entry name" value="NAD(P)-bd_dom_sf"/>
</dbReference>
<evidence type="ECO:0000313" key="2">
    <source>
        <dbReference type="EMBL" id="MEL1253597.1"/>
    </source>
</evidence>
<feature type="domain" description="Pyrroline-5-carboxylate reductase catalytic N-terminal" evidence="1">
    <location>
        <begin position="2"/>
        <end position="92"/>
    </location>
</feature>
<dbReference type="RefSeq" id="WP_341691139.1">
    <property type="nucleotide sequence ID" value="NZ_JBBYHS010000007.1"/>
</dbReference>
<proteinExistence type="predicted"/>
<sequence length="265" mass="29048">MKIGIIGAGLIGRILARKFTESMHTVFLADAKGISEIQETADDIGAKAVDLDEVVMGIDVLILSIPLLRIPELAKSLKGKLEERVVVVETTNYWPHRDGLIEEIENGMVNSVWVQQQLGRTVVKAFSNIGAYSLLAEGKPKNSDGRIAIAVSGDIQKEIDVVMGLVDDAGFDPLDAGPLEESWRQQACGPAYCTDLQFGDLKKARESAVRETLTDKQKLSFSKMKNLGQEFFDTLVSGNYPDDFVDHAVDINRSINGLPSRNCKQ</sequence>
<protein>
    <submittedName>
        <fullName evidence="2">NAD(P)-binding domain-containing protein</fullName>
    </submittedName>
</protein>
<dbReference type="InterPro" id="IPR028939">
    <property type="entry name" value="P5C_Rdtase_cat_N"/>
</dbReference>
<dbReference type="SUPFAM" id="SSF51735">
    <property type="entry name" value="NAD(P)-binding Rossmann-fold domains"/>
    <property type="match status" value="1"/>
</dbReference>
<keyword evidence="3" id="KW-1185">Reference proteome</keyword>
<reference evidence="2 3" key="1">
    <citation type="submission" date="2024-04" db="EMBL/GenBank/DDBJ databases">
        <title>Flavobacterium sp. DGU38 16S ribosomal RNA gene Genome sequencing and assembly.</title>
        <authorList>
            <person name="Park S."/>
        </authorList>
    </citation>
    <scope>NUCLEOTIDE SEQUENCE [LARGE SCALE GENOMIC DNA]</scope>
    <source>
        <strain evidence="2 3">DGU38</strain>
    </source>
</reference>
<dbReference type="Gene3D" id="3.40.50.720">
    <property type="entry name" value="NAD(P)-binding Rossmann-like Domain"/>
    <property type="match status" value="1"/>
</dbReference>
<evidence type="ECO:0000259" key="1">
    <source>
        <dbReference type="Pfam" id="PF03807"/>
    </source>
</evidence>
<gene>
    <name evidence="2" type="ORF">AAEO57_07420</name>
</gene>
<accession>A0ABU9IPH4</accession>
<name>A0ABU9IPH4_9FLAO</name>
<dbReference type="EMBL" id="JBBYHS010000007">
    <property type="protein sequence ID" value="MEL1253597.1"/>
    <property type="molecule type" value="Genomic_DNA"/>
</dbReference>